<feature type="region of interest" description="Disordered" evidence="3">
    <location>
        <begin position="415"/>
        <end position="451"/>
    </location>
</feature>
<evidence type="ECO:0000313" key="6">
    <source>
        <dbReference type="Proteomes" id="UP001150238"/>
    </source>
</evidence>
<dbReference type="GO" id="GO:0005886">
    <property type="term" value="C:plasma membrane"/>
    <property type="evidence" value="ECO:0007669"/>
    <property type="project" value="TreeGrafter"/>
</dbReference>
<dbReference type="Pfam" id="PF03097">
    <property type="entry name" value="BRO1"/>
    <property type="match status" value="1"/>
</dbReference>
<feature type="domain" description="BRO1" evidence="4">
    <location>
        <begin position="1"/>
        <end position="451"/>
    </location>
</feature>
<reference evidence="5" key="2">
    <citation type="journal article" date="2023" name="Proc. Natl. Acad. Sci. U.S.A.">
        <title>A global phylogenomic analysis of the shiitake genus Lentinula.</title>
        <authorList>
            <person name="Sierra-Patev S."/>
            <person name="Min B."/>
            <person name="Naranjo-Ortiz M."/>
            <person name="Looney B."/>
            <person name="Konkel Z."/>
            <person name="Slot J.C."/>
            <person name="Sakamoto Y."/>
            <person name="Steenwyk J.L."/>
            <person name="Rokas A."/>
            <person name="Carro J."/>
            <person name="Camarero S."/>
            <person name="Ferreira P."/>
            <person name="Molpeceres G."/>
            <person name="Ruiz-Duenas F.J."/>
            <person name="Serrano A."/>
            <person name="Henrissat B."/>
            <person name="Drula E."/>
            <person name="Hughes K.W."/>
            <person name="Mata J.L."/>
            <person name="Ishikawa N.K."/>
            <person name="Vargas-Isla R."/>
            <person name="Ushijima S."/>
            <person name="Smith C.A."/>
            <person name="Donoghue J."/>
            <person name="Ahrendt S."/>
            <person name="Andreopoulos W."/>
            <person name="He G."/>
            <person name="LaButti K."/>
            <person name="Lipzen A."/>
            <person name="Ng V."/>
            <person name="Riley R."/>
            <person name="Sandor L."/>
            <person name="Barry K."/>
            <person name="Martinez A.T."/>
            <person name="Xiao Y."/>
            <person name="Gibbons J.G."/>
            <person name="Terashima K."/>
            <person name="Grigoriev I.V."/>
            <person name="Hibbett D."/>
        </authorList>
    </citation>
    <scope>NUCLEOTIDE SEQUENCE</scope>
    <source>
        <strain evidence="5">Sp2 HRB7682 ss15</strain>
    </source>
</reference>
<dbReference type="SMART" id="SM01041">
    <property type="entry name" value="BRO1"/>
    <property type="match status" value="1"/>
</dbReference>
<dbReference type="InterPro" id="IPR037505">
    <property type="entry name" value="pH-resp_palC"/>
</dbReference>
<sequence length="451" mass="49396">MTTFLYDLSTTGAISFSDIINDPSDSFTRRLSEATQMRSRLRGALKESKRTDGEKDYLTIIKIIDDYLPQLQSIMNCVAHHELELKSEPVFSWRTTLSANFLTNSPRISLPSLHAEHACSLLTYAFALSNLARIIVTSLGPFEHDRAISQTERETKEEKLKHATGHLSRASGIFTYLSETVLPELQHSASAFKSKLPPDLSPEVNTALARMSLADAQTLAIRKLLSKSFYDSNIAPGPPLPKSHPAPGLIAKLHLECASLYSSARTLAKTPSASSKSAEDVSPELRHYLGDEALLHSALAKKWFGIDAGENGGEDRGGDAVGLLIWAKKELQELKDGGKGVGLSRGDKEKRDRNLRKEKVTKELEIIGVWLKHYKKINDTVHFQSIPSQADLQSRLSSGVSAVFATSYSLPEPMFGPGSGARVQKEQDTLDREGSMSGSASSTYAGAGEYY</sequence>
<dbReference type="CDD" id="cd09245">
    <property type="entry name" value="BRO1_UmRIM23-like"/>
    <property type="match status" value="1"/>
</dbReference>
<protein>
    <recommendedName>
        <fullName evidence="2">pH-response regulator protein palC</fullName>
    </recommendedName>
</protein>
<dbReference type="PROSITE" id="PS51180">
    <property type="entry name" value="BRO1"/>
    <property type="match status" value="1"/>
</dbReference>
<dbReference type="PANTHER" id="PTHR40463:SF1">
    <property type="entry name" value="PH-RESPONSE REGULATOR PROTEIN PALC"/>
    <property type="match status" value="1"/>
</dbReference>
<feature type="compositionally biased region" description="Low complexity" evidence="3">
    <location>
        <begin position="435"/>
        <end position="451"/>
    </location>
</feature>
<dbReference type="AlphaFoldDB" id="A0A9W9DWI3"/>
<evidence type="ECO:0000256" key="3">
    <source>
        <dbReference type="SAM" id="MobiDB-lite"/>
    </source>
</evidence>
<dbReference type="GO" id="GO:0071467">
    <property type="term" value="P:cellular response to pH"/>
    <property type="evidence" value="ECO:0007669"/>
    <property type="project" value="InterPro"/>
</dbReference>
<evidence type="ECO:0000256" key="1">
    <source>
        <dbReference type="ARBA" id="ARBA00010997"/>
    </source>
</evidence>
<dbReference type="InterPro" id="IPR004328">
    <property type="entry name" value="BRO1_dom"/>
</dbReference>
<dbReference type="InterPro" id="IPR038499">
    <property type="entry name" value="BRO1_sf"/>
</dbReference>
<comment type="similarity">
    <text evidence="1">Belongs to the palC family.</text>
</comment>
<dbReference type="EMBL" id="JANVFS010000008">
    <property type="protein sequence ID" value="KAJ4488781.1"/>
    <property type="molecule type" value="Genomic_DNA"/>
</dbReference>
<dbReference type="Proteomes" id="UP001150238">
    <property type="component" value="Unassembled WGS sequence"/>
</dbReference>
<evidence type="ECO:0000256" key="2">
    <source>
        <dbReference type="ARBA" id="ARBA00022193"/>
    </source>
</evidence>
<evidence type="ECO:0000259" key="4">
    <source>
        <dbReference type="PROSITE" id="PS51180"/>
    </source>
</evidence>
<organism evidence="5 6">
    <name type="scientific">Lentinula lateritia</name>
    <dbReference type="NCBI Taxonomy" id="40482"/>
    <lineage>
        <taxon>Eukaryota</taxon>
        <taxon>Fungi</taxon>
        <taxon>Dikarya</taxon>
        <taxon>Basidiomycota</taxon>
        <taxon>Agaricomycotina</taxon>
        <taxon>Agaricomycetes</taxon>
        <taxon>Agaricomycetidae</taxon>
        <taxon>Agaricales</taxon>
        <taxon>Marasmiineae</taxon>
        <taxon>Omphalotaceae</taxon>
        <taxon>Lentinula</taxon>
    </lineage>
</organism>
<dbReference type="PANTHER" id="PTHR40463">
    <property type="entry name" value="PH-RESPONSE REGULATOR PROTEIN PALC"/>
    <property type="match status" value="1"/>
</dbReference>
<reference evidence="5" key="1">
    <citation type="submission" date="2022-08" db="EMBL/GenBank/DDBJ databases">
        <authorList>
            <consortium name="DOE Joint Genome Institute"/>
            <person name="Min B."/>
            <person name="Riley R."/>
            <person name="Sierra-Patev S."/>
            <person name="Naranjo-Ortiz M."/>
            <person name="Looney B."/>
            <person name="Konkel Z."/>
            <person name="Slot J.C."/>
            <person name="Sakamoto Y."/>
            <person name="Steenwyk J.L."/>
            <person name="Rokas A."/>
            <person name="Carro J."/>
            <person name="Camarero S."/>
            <person name="Ferreira P."/>
            <person name="Molpeceres G."/>
            <person name="Ruiz-Duenas F.J."/>
            <person name="Serrano A."/>
            <person name="Henrissat B."/>
            <person name="Drula E."/>
            <person name="Hughes K.W."/>
            <person name="Mata J.L."/>
            <person name="Ishikawa N.K."/>
            <person name="Vargas-Isla R."/>
            <person name="Ushijima S."/>
            <person name="Smith C.A."/>
            <person name="Ahrendt S."/>
            <person name="Andreopoulos W."/>
            <person name="He G."/>
            <person name="Labutti K."/>
            <person name="Lipzen A."/>
            <person name="Ng V."/>
            <person name="Sandor L."/>
            <person name="Barry K."/>
            <person name="Martinez A.T."/>
            <person name="Xiao Y."/>
            <person name="Gibbons J.G."/>
            <person name="Terashima K."/>
            <person name="Hibbett D.S."/>
            <person name="Grigoriev I.V."/>
        </authorList>
    </citation>
    <scope>NUCLEOTIDE SEQUENCE</scope>
    <source>
        <strain evidence="5">Sp2 HRB7682 ss15</strain>
    </source>
</reference>
<proteinExistence type="inferred from homology"/>
<gene>
    <name evidence="5" type="ORF">C8J55DRAFT_534671</name>
</gene>
<dbReference type="Gene3D" id="1.25.40.280">
    <property type="entry name" value="alix/aip1 like domains"/>
    <property type="match status" value="1"/>
</dbReference>
<name>A0A9W9DWI3_9AGAR</name>
<evidence type="ECO:0000313" key="5">
    <source>
        <dbReference type="EMBL" id="KAJ4488781.1"/>
    </source>
</evidence>
<feature type="compositionally biased region" description="Basic and acidic residues" evidence="3">
    <location>
        <begin position="423"/>
        <end position="434"/>
    </location>
</feature>
<accession>A0A9W9DWI3</accession>
<comment type="caution">
    <text evidence="5">The sequence shown here is derived from an EMBL/GenBank/DDBJ whole genome shotgun (WGS) entry which is preliminary data.</text>
</comment>